<protein>
    <submittedName>
        <fullName evidence="1">Unannotated protein</fullName>
    </submittedName>
</protein>
<dbReference type="AlphaFoldDB" id="A0A6J6LJZ2"/>
<evidence type="ECO:0000313" key="1">
    <source>
        <dbReference type="EMBL" id="CAB4661448.1"/>
    </source>
</evidence>
<reference evidence="1" key="1">
    <citation type="submission" date="2020-05" db="EMBL/GenBank/DDBJ databases">
        <authorList>
            <person name="Chiriac C."/>
            <person name="Salcher M."/>
            <person name="Ghai R."/>
            <person name="Kavagutti S V."/>
        </authorList>
    </citation>
    <scope>NUCLEOTIDE SEQUENCE</scope>
</reference>
<accession>A0A6J6LJZ2</accession>
<gene>
    <name evidence="1" type="ORF">UFOPK2265_00829</name>
</gene>
<dbReference type="EMBL" id="CAEZWP010000039">
    <property type="protein sequence ID" value="CAB4661448.1"/>
    <property type="molecule type" value="Genomic_DNA"/>
</dbReference>
<organism evidence="1">
    <name type="scientific">freshwater metagenome</name>
    <dbReference type="NCBI Taxonomy" id="449393"/>
    <lineage>
        <taxon>unclassified sequences</taxon>
        <taxon>metagenomes</taxon>
        <taxon>ecological metagenomes</taxon>
    </lineage>
</organism>
<dbReference type="PANTHER" id="PTHR35580:SF1">
    <property type="entry name" value="PHYTASE-LIKE DOMAIN-CONTAINING PROTEIN"/>
    <property type="match status" value="1"/>
</dbReference>
<proteinExistence type="predicted"/>
<sequence length="522" mass="55090">MIKTKKIRSANKDKKLNLVFVTLMSFLLLTANLSPVNAWVLPAPQTMSGSSSYGGAGNDQGNALVEVRGFLYSTGTFSGTANFDSTGILSLTSNGGRDIYISKVDPTYGDFIWVKGIGGALDDQGLSITGFDMPPGGDDLYITGSFEGTVDFDPGAGVANLTSAGGSDIFILNLDLNGNFQWVKRIWGTANSQASSITLTSSTNGVTNIYITGSFEGKVDFNPNASTYYLTSAGRSDIFILNLTVAGNFVWAKRIGSTGSDTAYSVANHGLADDFIHVTGTFESTVDFNPASAVANLTADSNGDTFILKLSAAGLYLWGKKLGGMTTPLGSSGGPRFIFNKCDTSSPQGIYLVGSFEGREDFDPHPTTVVKLVSIGGRDVFIAKLTATGSLTWAKSFGGFGNDQGQAISFGEDCLYPAIYATGSFEDKVDFNPSQNITNLTSNGSADIFVTKFDINGQHLWAKHFGGPDEDLGYSIINRGPYMYSTGSFKSIANFQLNGPPNTLTTAGGDDIFISALNASGN</sequence>
<dbReference type="PANTHER" id="PTHR35580">
    <property type="entry name" value="CELL SURFACE GLYCOPROTEIN (S-LAYER PROTEIN)-LIKE PROTEIN"/>
    <property type="match status" value="1"/>
</dbReference>
<name>A0A6J6LJZ2_9ZZZZ</name>
<dbReference type="InterPro" id="IPR052918">
    <property type="entry name" value="Motility_Chemotaxis_Reg"/>
</dbReference>